<protein>
    <submittedName>
        <fullName evidence="1">Uncharacterized protein</fullName>
    </submittedName>
</protein>
<accession>A0ABX3GM88</accession>
<organism evidence="1 2">
    <name type="scientific">Paenibacillus odorifer</name>
    <dbReference type="NCBI Taxonomy" id="189426"/>
    <lineage>
        <taxon>Bacteria</taxon>
        <taxon>Bacillati</taxon>
        <taxon>Bacillota</taxon>
        <taxon>Bacilli</taxon>
        <taxon>Bacillales</taxon>
        <taxon>Paenibacillaceae</taxon>
        <taxon>Paenibacillus</taxon>
    </lineage>
</organism>
<name>A0ABX3GM88_9BACL</name>
<sequence length="241" mass="28435">MLNPISISYEENRLVNIGEHEYKEFYQLAEKMVGYLLNFYEKPKLEANLYFRFLSQVQKSLYLSLLSTLRQHDIQTNIMLRYSLESISLCLYSMYERNEDVYREFSDDGTVQSFKITKKVGTWLESESSQFAQSIHFMKNTINAFSSHGNILPTAFNSNLDDGKFTFHFFDIVQPNITKQRLWWISDICFGFLDMSSKLNLKYPCFTLNEVEFLNIMHQSHAILTNQKEILKKILQSNENT</sequence>
<dbReference type="EMBL" id="MPVP01000093">
    <property type="protein sequence ID" value="OMD33132.1"/>
    <property type="molecule type" value="Genomic_DNA"/>
</dbReference>
<keyword evidence="2" id="KW-1185">Reference proteome</keyword>
<evidence type="ECO:0000313" key="1">
    <source>
        <dbReference type="EMBL" id="OMD33132.1"/>
    </source>
</evidence>
<evidence type="ECO:0000313" key="2">
    <source>
        <dbReference type="Proteomes" id="UP000187158"/>
    </source>
</evidence>
<dbReference type="RefSeq" id="WP_076219106.1">
    <property type="nucleotide sequence ID" value="NZ_MPVM01000007.1"/>
</dbReference>
<gene>
    <name evidence="1" type="ORF">BSO21_15635</name>
</gene>
<comment type="caution">
    <text evidence="1">The sequence shown here is derived from an EMBL/GenBank/DDBJ whole genome shotgun (WGS) entry which is preliminary data.</text>
</comment>
<dbReference type="Proteomes" id="UP000187158">
    <property type="component" value="Unassembled WGS sequence"/>
</dbReference>
<proteinExistence type="predicted"/>
<reference evidence="1 2" key="1">
    <citation type="submission" date="2016-11" db="EMBL/GenBank/DDBJ databases">
        <title>Paenibacillus species isolates.</title>
        <authorList>
            <person name="Beno S.M."/>
        </authorList>
    </citation>
    <scope>NUCLEOTIDE SEQUENCE [LARGE SCALE GENOMIC DNA]</scope>
    <source>
        <strain evidence="1 2">FSL H7-0433</strain>
    </source>
</reference>